<feature type="compositionally biased region" description="Low complexity" evidence="1">
    <location>
        <begin position="185"/>
        <end position="211"/>
    </location>
</feature>
<feature type="compositionally biased region" description="Low complexity" evidence="1">
    <location>
        <begin position="243"/>
        <end position="265"/>
    </location>
</feature>
<dbReference type="KEGG" id="tasa:A1Q1_01273"/>
<evidence type="ECO:0000256" key="1">
    <source>
        <dbReference type="SAM" id="MobiDB-lite"/>
    </source>
</evidence>
<evidence type="ECO:0000313" key="2">
    <source>
        <dbReference type="EMBL" id="EJT49582.1"/>
    </source>
</evidence>
<accession>J6F308</accession>
<dbReference type="EMBL" id="ALBS01000166">
    <property type="protein sequence ID" value="EJT49582.1"/>
    <property type="molecule type" value="Genomic_DNA"/>
</dbReference>
<dbReference type="VEuPathDB" id="FungiDB:A1Q1_01273"/>
<feature type="region of interest" description="Disordered" evidence="1">
    <location>
        <begin position="483"/>
        <end position="573"/>
    </location>
</feature>
<feature type="compositionally biased region" description="Low complexity" evidence="1">
    <location>
        <begin position="555"/>
        <end position="570"/>
    </location>
</feature>
<feature type="compositionally biased region" description="Low complexity" evidence="1">
    <location>
        <begin position="134"/>
        <end position="143"/>
    </location>
</feature>
<gene>
    <name evidence="2" type="ORF">A1Q1_01273</name>
</gene>
<protein>
    <submittedName>
        <fullName evidence="2">Uncharacterized protein</fullName>
    </submittedName>
</protein>
<feature type="compositionally biased region" description="Low complexity" evidence="1">
    <location>
        <begin position="168"/>
        <end position="178"/>
    </location>
</feature>
<dbReference type="GeneID" id="25984787"/>
<feature type="compositionally biased region" description="Polar residues" evidence="1">
    <location>
        <begin position="121"/>
        <end position="133"/>
    </location>
</feature>
<feature type="region of interest" description="Disordered" evidence="1">
    <location>
        <begin position="628"/>
        <end position="648"/>
    </location>
</feature>
<dbReference type="AlphaFoldDB" id="J6F308"/>
<dbReference type="Proteomes" id="UP000002748">
    <property type="component" value="Unassembled WGS sequence"/>
</dbReference>
<reference evidence="2 3" key="1">
    <citation type="journal article" date="2012" name="Eukaryot. Cell">
        <title>Draft genome sequence of CBS 2479, the standard type strain of Trichosporon asahii.</title>
        <authorList>
            <person name="Yang R.Y."/>
            <person name="Li H.T."/>
            <person name="Zhu H."/>
            <person name="Zhou G.P."/>
            <person name="Wang M."/>
            <person name="Wang L."/>
        </authorList>
    </citation>
    <scope>NUCLEOTIDE SEQUENCE [LARGE SCALE GENOMIC DNA]</scope>
    <source>
        <strain evidence="3">ATCC 90039 / CBS 2479 / JCM 2466 / KCTC 7840 / NCYC 2677 / UAMH 7654</strain>
    </source>
</reference>
<dbReference type="RefSeq" id="XP_014179821.1">
    <property type="nucleotide sequence ID" value="XM_014324346.1"/>
</dbReference>
<feature type="region of interest" description="Disordered" evidence="1">
    <location>
        <begin position="1"/>
        <end position="425"/>
    </location>
</feature>
<name>J6F308_TRIAS</name>
<organism evidence="2 3">
    <name type="scientific">Trichosporon asahii var. asahii (strain ATCC 90039 / CBS 2479 / JCM 2466 / KCTC 7840 / NBRC 103889/ NCYC 2677 / UAMH 7654)</name>
    <name type="common">Yeast</name>
    <dbReference type="NCBI Taxonomy" id="1186058"/>
    <lineage>
        <taxon>Eukaryota</taxon>
        <taxon>Fungi</taxon>
        <taxon>Dikarya</taxon>
        <taxon>Basidiomycota</taxon>
        <taxon>Agaricomycotina</taxon>
        <taxon>Tremellomycetes</taxon>
        <taxon>Trichosporonales</taxon>
        <taxon>Trichosporonaceae</taxon>
        <taxon>Trichosporon</taxon>
    </lineage>
</organism>
<evidence type="ECO:0000313" key="3">
    <source>
        <dbReference type="Proteomes" id="UP000002748"/>
    </source>
</evidence>
<dbReference type="HOGENOM" id="CLU_376907_0_0_1"/>
<feature type="compositionally biased region" description="Pro residues" evidence="1">
    <location>
        <begin position="498"/>
        <end position="508"/>
    </location>
</feature>
<feature type="compositionally biased region" description="Polar residues" evidence="1">
    <location>
        <begin position="535"/>
        <end position="554"/>
    </location>
</feature>
<sequence length="736" mass="79056">MASLVKTLKNKASQSRLRNKHSVIHEEPLPDLPTGDYSSQSENSRKSFWRRRDHTPTPPMSEAKSPNLTSLSPPQPPKSILRPHYSRSAGSAPLPQDRRHTLVPYSRGFELNIPDRPESARTATPPNKQWQSAQTTPTQQNQNRRASVRWSPPLHAPKPVTPREIPMLSSPISLDSPVDSPPSSSPQTPSTPVRQAVPGRRSTRPPSSASSVMLKSAANSSKDSLPPRAPSAASMSSRRRSSRPGSSMGYSTRSSIASISTITSSYEPRAPRPPTHNSYYVIPQAPAPPRPRSIARKPVPSLVETSIPLPLKSSPTPSFNVIPPTPETRGEAFENANMPAPRTSTSSGRPNSVILLDTMPEEEEEDGAKTPKLEAPIQLENVKQLDDLDSEESSDDCQTPSEMEVLRGSPQRPLPPRGAKSPARQWELYGGYDDGRSISHSLAELARLACDLPALDADLAENAAHASEAHRRFLAARALVDATESPDMSHTPKARPAPSAPPKCPLPARPTAAAPVVPPRSDRRVTAHTRKRAQSTDTWDSQGSLPSLVSVDTVSSGMGSSSSQSSMESSPDVEEATNVLRSMTLEGVPMPSTPKAQVKMMASSLPETPNPGLGLGLVLDVGGLAPSTPKHMRTTSEQNSASTPPKRLPVIRDSRRSGFYGTPVASQSMTSIRSFSAARDDMSHHHLRQASVASSLASNVSDEEDLLSASIVAIPPGAVSIVGREDPRSHEIGVAF</sequence>
<comment type="caution">
    <text evidence="2">The sequence shown here is derived from an EMBL/GenBank/DDBJ whole genome shotgun (WGS) entry which is preliminary data.</text>
</comment>
<proteinExistence type="predicted"/>